<accession>A0ABY9UP39</accession>
<name>A0ABY9UP39_9ACTN</name>
<reference evidence="3 4" key="1">
    <citation type="submission" date="2023-02" db="EMBL/GenBank/DDBJ databases">
        <title>Streptomyces sp. SCA4-21 with antifungal activity against Fusarium oxysporum f. sp. cubense, Streptomyces sp. SCA2-17 with antifungal activity against Fusarium oxysporum f. sp. cubense.</title>
        <authorList>
            <person name="Qi D."/>
        </authorList>
    </citation>
    <scope>NUCLEOTIDE SEQUENCE [LARGE SCALE GENOMIC DNA]</scope>
    <source>
        <strain evidence="3 4">SCA4-21</strain>
    </source>
</reference>
<dbReference type="InterPro" id="IPR036396">
    <property type="entry name" value="Cyt_P450_sf"/>
</dbReference>
<dbReference type="RefSeq" id="WP_311033523.1">
    <property type="nucleotide sequence ID" value="NZ_CP117522.1"/>
</dbReference>
<organism evidence="3 4">
    <name type="scientific">Streptomyces luomodiensis</name>
    <dbReference type="NCBI Taxonomy" id="3026192"/>
    <lineage>
        <taxon>Bacteria</taxon>
        <taxon>Bacillati</taxon>
        <taxon>Actinomycetota</taxon>
        <taxon>Actinomycetes</taxon>
        <taxon>Kitasatosporales</taxon>
        <taxon>Streptomycetaceae</taxon>
        <taxon>Streptomyces</taxon>
    </lineage>
</organism>
<dbReference type="Gene3D" id="1.10.630.10">
    <property type="entry name" value="Cytochrome P450"/>
    <property type="match status" value="1"/>
</dbReference>
<proteinExistence type="inferred from homology"/>
<dbReference type="InterPro" id="IPR002397">
    <property type="entry name" value="Cyt_P450_B"/>
</dbReference>
<keyword evidence="2" id="KW-0408">Iron</keyword>
<dbReference type="SUPFAM" id="SSF48264">
    <property type="entry name" value="Cytochrome P450"/>
    <property type="match status" value="1"/>
</dbReference>
<dbReference type="Pfam" id="PF00067">
    <property type="entry name" value="p450"/>
    <property type="match status" value="1"/>
</dbReference>
<keyword evidence="2" id="KW-0560">Oxidoreductase</keyword>
<dbReference type="EMBL" id="CP117522">
    <property type="protein sequence ID" value="WNE94031.1"/>
    <property type="molecule type" value="Genomic_DNA"/>
</dbReference>
<sequence>MNTYDLWSDHTSADPLPTLARMRSDAPAIRLFNPYQDAPEWWVTRYDDVAALLHDPRFSRDKRKLSEQARARYFRVTELDQLDQHVLYSDPPEHTRLRSLVGKAFTPRRIADLTPRVEEAVERLLDQAEQHDTTDLLEALAFRLPLAVLTELIGIPEEDREKFREWTGILVAPADFTALARMATEFQEYLERFLAQRRTSPRPDLTSALIAAEESGERLTPAELMSMVFLLIAAGFETTGNLIGNSVWALLTHPDQLRRLRADPALTGSAVEEVLRYCPPVKNTTGAFPLEDTEFCGVTIPAEEMIVGSLLSAHHDPTHFPDPERFDITRTPNRHLAFGHGIHFCLGAALARLETTITLNALLRRYPHLTLAADPDTLRWKDGVFIRGMETLPVTWGDR</sequence>
<evidence type="ECO:0000313" key="3">
    <source>
        <dbReference type="EMBL" id="WNE94031.1"/>
    </source>
</evidence>
<dbReference type="PANTHER" id="PTHR46696:SF1">
    <property type="entry name" value="CYTOCHROME P450 YJIB-RELATED"/>
    <property type="match status" value="1"/>
</dbReference>
<keyword evidence="4" id="KW-1185">Reference proteome</keyword>
<keyword evidence="2" id="KW-0349">Heme</keyword>
<gene>
    <name evidence="3" type="ORF">PS467_01210</name>
</gene>
<dbReference type="PRINTS" id="PR00359">
    <property type="entry name" value="BP450"/>
</dbReference>
<evidence type="ECO:0000313" key="4">
    <source>
        <dbReference type="Proteomes" id="UP001305606"/>
    </source>
</evidence>
<dbReference type="InterPro" id="IPR001128">
    <property type="entry name" value="Cyt_P450"/>
</dbReference>
<dbReference type="PROSITE" id="PS00086">
    <property type="entry name" value="CYTOCHROME_P450"/>
    <property type="match status" value="1"/>
</dbReference>
<dbReference type="Proteomes" id="UP001305606">
    <property type="component" value="Chromosome"/>
</dbReference>
<dbReference type="CDD" id="cd11029">
    <property type="entry name" value="CYP107-like"/>
    <property type="match status" value="1"/>
</dbReference>
<keyword evidence="2" id="KW-0503">Monooxygenase</keyword>
<comment type="similarity">
    <text evidence="1 2">Belongs to the cytochrome P450 family.</text>
</comment>
<dbReference type="PRINTS" id="PR00385">
    <property type="entry name" value="P450"/>
</dbReference>
<evidence type="ECO:0000256" key="1">
    <source>
        <dbReference type="ARBA" id="ARBA00010617"/>
    </source>
</evidence>
<dbReference type="InterPro" id="IPR017972">
    <property type="entry name" value="Cyt_P450_CS"/>
</dbReference>
<protein>
    <submittedName>
        <fullName evidence="3">Cytochrome P450</fullName>
    </submittedName>
</protein>
<dbReference type="PANTHER" id="PTHR46696">
    <property type="entry name" value="P450, PUTATIVE (EUROFUNG)-RELATED"/>
    <property type="match status" value="1"/>
</dbReference>
<keyword evidence="2" id="KW-0479">Metal-binding</keyword>
<evidence type="ECO:0000256" key="2">
    <source>
        <dbReference type="RuleBase" id="RU000461"/>
    </source>
</evidence>